<dbReference type="Proteomes" id="UP000317863">
    <property type="component" value="Unassembled WGS sequence"/>
</dbReference>
<dbReference type="AlphaFoldDB" id="A0A544QT73"/>
<dbReference type="RefSeq" id="WP_142536652.1">
    <property type="nucleotide sequence ID" value="NZ_SGJB01000020.1"/>
</dbReference>
<dbReference type="InterPro" id="IPR001763">
    <property type="entry name" value="Rhodanese-like_dom"/>
</dbReference>
<gene>
    <name evidence="2" type="ORF">EXD82_09360</name>
</gene>
<feature type="domain" description="Rhodanese" evidence="1">
    <location>
        <begin position="7"/>
        <end position="124"/>
    </location>
</feature>
<name>A0A544QT73_9FIRM</name>
<dbReference type="SUPFAM" id="SSF52821">
    <property type="entry name" value="Rhodanese/Cell cycle control phosphatase"/>
    <property type="match status" value="1"/>
</dbReference>
<sequence length="127" mass="14880">MFIKFEDISDEVLIDCRTKEEFAEMPLFDKNIPIIDKKTHNMIKRFYPCALFVILFSLIKNKDSIRKKILEYSVQGEKKVVFGCSRGRLRSPIMCLYARYIGVESVVLSKGIKRFFKTSSQKNNILE</sequence>
<reference evidence="2 3" key="1">
    <citation type="submission" date="2019-02" db="EMBL/GenBank/DDBJ databases">
        <title>Peptostreptococcaceae bacterium ZHW00191 nov., a new bacterium isolated from the human gut.</title>
        <authorList>
            <person name="Zhou H.-W."/>
            <person name="Chen X.-J."/>
        </authorList>
    </citation>
    <scope>NUCLEOTIDE SEQUENCE [LARGE SCALE GENOMIC DNA]</scope>
    <source>
        <strain evidence="2 3">ZHW00191</strain>
    </source>
</reference>
<comment type="caution">
    <text evidence="2">The sequence shown here is derived from an EMBL/GenBank/DDBJ whole genome shotgun (WGS) entry which is preliminary data.</text>
</comment>
<dbReference type="InterPro" id="IPR036873">
    <property type="entry name" value="Rhodanese-like_dom_sf"/>
</dbReference>
<dbReference type="Gene3D" id="3.40.250.10">
    <property type="entry name" value="Rhodanese-like domain"/>
    <property type="match status" value="1"/>
</dbReference>
<dbReference type="EMBL" id="SGJB01000020">
    <property type="protein sequence ID" value="TQQ83892.1"/>
    <property type="molecule type" value="Genomic_DNA"/>
</dbReference>
<dbReference type="PROSITE" id="PS50206">
    <property type="entry name" value="RHODANESE_3"/>
    <property type="match status" value="1"/>
</dbReference>
<accession>A0A544QT73</accession>
<dbReference type="OrthoDB" id="1751999at2"/>
<evidence type="ECO:0000313" key="3">
    <source>
        <dbReference type="Proteomes" id="UP000317863"/>
    </source>
</evidence>
<protein>
    <recommendedName>
        <fullName evidence="1">Rhodanese domain-containing protein</fullName>
    </recommendedName>
</protein>
<organism evidence="2 3">
    <name type="scientific">Peptacetobacter hominis</name>
    <dbReference type="NCBI Taxonomy" id="2743610"/>
    <lineage>
        <taxon>Bacteria</taxon>
        <taxon>Bacillati</taxon>
        <taxon>Bacillota</taxon>
        <taxon>Clostridia</taxon>
        <taxon>Peptostreptococcales</taxon>
        <taxon>Peptostreptococcaceae</taxon>
        <taxon>Peptacetobacter</taxon>
    </lineage>
</organism>
<proteinExistence type="predicted"/>
<evidence type="ECO:0000259" key="1">
    <source>
        <dbReference type="PROSITE" id="PS50206"/>
    </source>
</evidence>
<keyword evidence="3" id="KW-1185">Reference proteome</keyword>
<evidence type="ECO:0000313" key="2">
    <source>
        <dbReference type="EMBL" id="TQQ83892.1"/>
    </source>
</evidence>